<dbReference type="EMBL" id="UHIC01000001">
    <property type="protein sequence ID" value="SUO97431.1"/>
    <property type="molecule type" value="Genomic_DNA"/>
</dbReference>
<keyword evidence="2" id="KW-1185">Reference proteome</keyword>
<dbReference type="RefSeq" id="WP_072576487.1">
    <property type="nucleotide sequence ID" value="NZ_LWHB01000077.1"/>
</dbReference>
<dbReference type="PANTHER" id="PTHR38767:SF1">
    <property type="entry name" value="DNA POLYMERASE III SUBUNIT CHI"/>
    <property type="match status" value="1"/>
</dbReference>
<dbReference type="InterPro" id="IPR007459">
    <property type="entry name" value="DNA_pol3_chi"/>
</dbReference>
<dbReference type="GO" id="GO:0003887">
    <property type="term" value="F:DNA-directed DNA polymerase activity"/>
    <property type="evidence" value="ECO:0007669"/>
    <property type="project" value="UniProtKB-EC"/>
</dbReference>
<organism evidence="1 2">
    <name type="scientific">Suttonella ornithocola</name>
    <dbReference type="NCBI Taxonomy" id="279832"/>
    <lineage>
        <taxon>Bacteria</taxon>
        <taxon>Pseudomonadati</taxon>
        <taxon>Pseudomonadota</taxon>
        <taxon>Gammaproteobacteria</taxon>
        <taxon>Cardiobacteriales</taxon>
        <taxon>Cardiobacteriaceae</taxon>
        <taxon>Suttonella</taxon>
    </lineage>
</organism>
<accession>A0A380N0I5</accession>
<protein>
    <submittedName>
        <fullName evidence="1">DNA polymerase III subunit chi</fullName>
        <ecNumber evidence="1">2.7.7.7</ecNumber>
    </submittedName>
</protein>
<dbReference type="Proteomes" id="UP000254601">
    <property type="component" value="Unassembled WGS sequence"/>
</dbReference>
<dbReference type="Gene3D" id="3.40.50.10110">
    <property type="entry name" value="DNA polymerase III subunit chi"/>
    <property type="match status" value="1"/>
</dbReference>
<dbReference type="GO" id="GO:0006260">
    <property type="term" value="P:DNA replication"/>
    <property type="evidence" value="ECO:0007669"/>
    <property type="project" value="InterPro"/>
</dbReference>
<dbReference type="OrthoDB" id="5297568at2"/>
<dbReference type="SUPFAM" id="SSF102400">
    <property type="entry name" value="DNA polymerase III chi subunit"/>
    <property type="match status" value="1"/>
</dbReference>
<sequence>MPIIRFYVLPLGADIERRLQILCKLCEKALNGGEKNLIIHCENHTLATLVDERLWQYPLTSFLPHTLSHDSKHSNDAPILITTAPERVTHADTFINLSLDTQADIPQNCQRVIEIVQNTNDVLSATRARYKAYQARGYTPETIKLSM</sequence>
<gene>
    <name evidence="1" type="primary">holC</name>
    <name evidence="1" type="ORF">NCTC13337_02428</name>
</gene>
<dbReference type="EC" id="2.7.7.7" evidence="1"/>
<dbReference type="InterPro" id="IPR036768">
    <property type="entry name" value="PolIII_chi_sf"/>
</dbReference>
<keyword evidence="1" id="KW-0548">Nucleotidyltransferase</keyword>
<reference evidence="1 2" key="1">
    <citation type="submission" date="2018-06" db="EMBL/GenBank/DDBJ databases">
        <authorList>
            <consortium name="Pathogen Informatics"/>
            <person name="Doyle S."/>
        </authorList>
    </citation>
    <scope>NUCLEOTIDE SEQUENCE [LARGE SCALE GENOMIC DNA]</scope>
    <source>
        <strain evidence="1 2">NCTC13337</strain>
    </source>
</reference>
<evidence type="ECO:0000313" key="1">
    <source>
        <dbReference type="EMBL" id="SUO97431.1"/>
    </source>
</evidence>
<dbReference type="Pfam" id="PF04364">
    <property type="entry name" value="DNA_pol3_chi"/>
    <property type="match status" value="1"/>
</dbReference>
<name>A0A380N0I5_9GAMM</name>
<evidence type="ECO:0000313" key="2">
    <source>
        <dbReference type="Proteomes" id="UP000254601"/>
    </source>
</evidence>
<keyword evidence="1" id="KW-0808">Transferase</keyword>
<dbReference type="AlphaFoldDB" id="A0A380N0I5"/>
<dbReference type="GO" id="GO:0032298">
    <property type="term" value="P:positive regulation of DNA-templated DNA replication initiation"/>
    <property type="evidence" value="ECO:0007669"/>
    <property type="project" value="TreeGrafter"/>
</dbReference>
<proteinExistence type="predicted"/>
<dbReference type="GO" id="GO:0003677">
    <property type="term" value="F:DNA binding"/>
    <property type="evidence" value="ECO:0007669"/>
    <property type="project" value="InterPro"/>
</dbReference>
<dbReference type="PANTHER" id="PTHR38767">
    <property type="entry name" value="DNA POLYMERASE III SUBUNIT CHI"/>
    <property type="match status" value="1"/>
</dbReference>